<protein>
    <recommendedName>
        <fullName evidence="3">NodB homology domain-containing protein</fullName>
    </recommendedName>
</protein>
<comment type="caution">
    <text evidence="4">The sequence shown here is derived from an EMBL/GenBank/DDBJ whole genome shotgun (WGS) entry which is preliminary data.</text>
</comment>
<keyword evidence="1" id="KW-0479">Metal-binding</keyword>
<dbReference type="SUPFAM" id="SSF88713">
    <property type="entry name" value="Glycoside hydrolase/deacetylase"/>
    <property type="match status" value="1"/>
</dbReference>
<dbReference type="InterPro" id="IPR037126">
    <property type="entry name" value="PdaC/RsiV-like_sf"/>
</dbReference>
<organism evidence="4 5">
    <name type="scientific">Virgibacillus indicus</name>
    <dbReference type="NCBI Taxonomy" id="2024554"/>
    <lineage>
        <taxon>Bacteria</taxon>
        <taxon>Bacillati</taxon>
        <taxon>Bacillota</taxon>
        <taxon>Bacilli</taxon>
        <taxon>Bacillales</taxon>
        <taxon>Bacillaceae</taxon>
        <taxon>Virgibacillus</taxon>
    </lineage>
</organism>
<dbReference type="Gene3D" id="3.20.20.370">
    <property type="entry name" value="Glycoside hydrolase/deacetylase"/>
    <property type="match status" value="1"/>
</dbReference>
<dbReference type="InterPro" id="IPR002509">
    <property type="entry name" value="NODB_dom"/>
</dbReference>
<dbReference type="PROSITE" id="PS51677">
    <property type="entry name" value="NODB"/>
    <property type="match status" value="1"/>
</dbReference>
<dbReference type="Gene3D" id="3.90.640.20">
    <property type="entry name" value="Heat-shock cognate protein, ATPase"/>
    <property type="match status" value="1"/>
</dbReference>
<dbReference type="GO" id="GO:0005975">
    <property type="term" value="P:carbohydrate metabolic process"/>
    <property type="evidence" value="ECO:0007669"/>
    <property type="project" value="InterPro"/>
</dbReference>
<dbReference type="Pfam" id="PF11738">
    <property type="entry name" value="DUF3298"/>
    <property type="match status" value="1"/>
</dbReference>
<feature type="domain" description="NodB homology" evidence="3">
    <location>
        <begin position="284"/>
        <end position="461"/>
    </location>
</feature>
<dbReference type="CDD" id="cd10954">
    <property type="entry name" value="CE4_CtAXE_like"/>
    <property type="match status" value="1"/>
</dbReference>
<accession>A0A265N5K6</accession>
<dbReference type="OrthoDB" id="9812065at2"/>
<dbReference type="AlphaFoldDB" id="A0A265N5K6"/>
<dbReference type="InterPro" id="IPR050248">
    <property type="entry name" value="Polysacc_deacetylase_ArnD"/>
</dbReference>
<dbReference type="InterPro" id="IPR011330">
    <property type="entry name" value="Glyco_hydro/deAcase_b/a-brl"/>
</dbReference>
<dbReference type="InterPro" id="IPR021729">
    <property type="entry name" value="DUF3298"/>
</dbReference>
<name>A0A265N5K6_9BACI</name>
<evidence type="ECO:0000259" key="3">
    <source>
        <dbReference type="PROSITE" id="PS51677"/>
    </source>
</evidence>
<dbReference type="PANTHER" id="PTHR10587:SF133">
    <property type="entry name" value="CHITIN DEACETYLASE 1-RELATED"/>
    <property type="match status" value="1"/>
</dbReference>
<dbReference type="Gene3D" id="3.30.565.40">
    <property type="entry name" value="Fervidobacterium nodosum Rt17-B1 like"/>
    <property type="match status" value="1"/>
</dbReference>
<gene>
    <name evidence="4" type="ORF">CIL03_17130</name>
</gene>
<evidence type="ECO:0000313" key="5">
    <source>
        <dbReference type="Proteomes" id="UP000216498"/>
    </source>
</evidence>
<dbReference type="Proteomes" id="UP000216498">
    <property type="component" value="Unassembled WGS sequence"/>
</dbReference>
<evidence type="ECO:0000313" key="4">
    <source>
        <dbReference type="EMBL" id="OZU87318.1"/>
    </source>
</evidence>
<dbReference type="GO" id="GO:0016810">
    <property type="term" value="F:hydrolase activity, acting on carbon-nitrogen (but not peptide) bonds"/>
    <property type="evidence" value="ECO:0007669"/>
    <property type="project" value="InterPro"/>
</dbReference>
<evidence type="ECO:0000256" key="1">
    <source>
        <dbReference type="ARBA" id="ARBA00022723"/>
    </source>
</evidence>
<dbReference type="PANTHER" id="PTHR10587">
    <property type="entry name" value="GLYCOSYL TRANSFERASE-RELATED"/>
    <property type="match status" value="1"/>
</dbReference>
<dbReference type="EMBL" id="NPMS01000011">
    <property type="protein sequence ID" value="OZU87318.1"/>
    <property type="molecule type" value="Genomic_DNA"/>
</dbReference>
<proteinExistence type="predicted"/>
<reference evidence="4 5" key="1">
    <citation type="submission" date="2017-08" db="EMBL/GenBank/DDBJ databases">
        <title>Virgibacillus indicus sp. nov. and Virgibacillus profoundi sp. nov, two moderately halophilic bacteria isolated from marine sediment by using the Microfluidic Streak Plate.</title>
        <authorList>
            <person name="Xu B."/>
            <person name="Hu B."/>
            <person name="Wang J."/>
            <person name="Zhu Y."/>
            <person name="Huang L."/>
            <person name="Du W."/>
            <person name="Huang Y."/>
        </authorList>
    </citation>
    <scope>NUCLEOTIDE SEQUENCE [LARGE SCALE GENOMIC DNA]</scope>
    <source>
        <strain evidence="4 5">IO3-P2-C2</strain>
    </source>
</reference>
<evidence type="ECO:0000256" key="2">
    <source>
        <dbReference type="ARBA" id="ARBA00022801"/>
    </source>
</evidence>
<sequence>MRRIKLPGWIAIVLLLVGIIFGVNKVVAKVLEESPESDEPKVKVVDSSVYPGLNIKTETKETDLYTLSVSQPYSGIKQINKPIDKWINKQKREFTSGLNKSKEMLEKNDFRAHLNIQAETKKIADKIYTLELQAYQINGGANGITKMKSFVIDLNQNKLLKLEDVFQLNEESVKDIQQLIIKELHSNQKISSYIFDDMVKKALDNPEELKWSINSKNVTFYFDEYEIAAGAAGAIKVEIPIKKIKPYLDEKFAKKIDVKVPEEEKIKEEEQHSKGPEKLDPDGKYIALTFDDGPHPKVTPRILETLRRYDAKATFFMLGSQVEYYPSIANRVGEAGHEIGNHTMNHQDLTALGINKIKEEIQESSSIIEKATGRTPTLLRPPYGASNENAEQAANHSGTPIIMWSVDSLDWKSRNAAAVKEEVMLNVSPGSIVLLHDIHPSTADVLRQVLTALEKQGYQMVTVSQLLELWDEKDIGPHYGE</sequence>
<keyword evidence="5" id="KW-1185">Reference proteome</keyword>
<dbReference type="GO" id="GO:0016020">
    <property type="term" value="C:membrane"/>
    <property type="evidence" value="ECO:0007669"/>
    <property type="project" value="TreeGrafter"/>
</dbReference>
<keyword evidence="2" id="KW-0378">Hydrolase</keyword>
<dbReference type="Pfam" id="PF01522">
    <property type="entry name" value="Polysacc_deac_1"/>
    <property type="match status" value="1"/>
</dbReference>
<dbReference type="RefSeq" id="WP_094887107.1">
    <property type="nucleotide sequence ID" value="NZ_NPMS01000011.1"/>
</dbReference>
<dbReference type="GO" id="GO:0046872">
    <property type="term" value="F:metal ion binding"/>
    <property type="evidence" value="ECO:0007669"/>
    <property type="project" value="UniProtKB-KW"/>
</dbReference>